<dbReference type="Proteomes" id="UP000027731">
    <property type="component" value="Unassembled WGS sequence"/>
</dbReference>
<comment type="caution">
    <text evidence="2">The sequence shown here is derived from an EMBL/GenBank/DDBJ whole genome shotgun (WGS) entry which is preliminary data.</text>
</comment>
<accession>A0A073JMH2</accession>
<name>A0A073JMH2_LIMRT</name>
<keyword evidence="1" id="KW-0812">Transmembrane</keyword>
<evidence type="ECO:0000313" key="2">
    <source>
        <dbReference type="EMBL" id="KEK15558.1"/>
    </source>
</evidence>
<keyword evidence="1" id="KW-1133">Transmembrane helix</keyword>
<protein>
    <submittedName>
        <fullName evidence="2">Uncharacterized protein</fullName>
    </submittedName>
</protein>
<dbReference type="AlphaFoldDB" id="A0A073JMH2"/>
<gene>
    <name evidence="2" type="ORF">LR3_07230</name>
</gene>
<proteinExistence type="predicted"/>
<reference evidence="2 3" key="1">
    <citation type="submission" date="2014-06" db="EMBL/GenBank/DDBJ databases">
        <title>Genetic determinant of reutericyclin biosynthesis of Lactobacillus reuteri.</title>
        <authorList>
            <person name="Lin X."/>
            <person name="Duar R."/>
            <person name="Walter J."/>
            <person name="Gaenzle M."/>
        </authorList>
    </citation>
    <scope>NUCLEOTIDE SEQUENCE [LARGE SCALE GENOMIC DNA]</scope>
    <source>
        <strain evidence="2 3">LTH2584</strain>
    </source>
</reference>
<evidence type="ECO:0000313" key="3">
    <source>
        <dbReference type="Proteomes" id="UP000027731"/>
    </source>
</evidence>
<keyword evidence="1" id="KW-0472">Membrane</keyword>
<dbReference type="EMBL" id="JOSX01000013">
    <property type="protein sequence ID" value="KEK15558.1"/>
    <property type="molecule type" value="Genomic_DNA"/>
</dbReference>
<organism evidence="2 3">
    <name type="scientific">Limosilactobacillus reuteri</name>
    <name type="common">Lactobacillus reuteri</name>
    <dbReference type="NCBI Taxonomy" id="1598"/>
    <lineage>
        <taxon>Bacteria</taxon>
        <taxon>Bacillati</taxon>
        <taxon>Bacillota</taxon>
        <taxon>Bacilli</taxon>
        <taxon>Lactobacillales</taxon>
        <taxon>Lactobacillaceae</taxon>
        <taxon>Limosilactobacillus</taxon>
    </lineage>
</organism>
<dbReference type="PATRIC" id="fig|1598.90.peg.876"/>
<sequence>MYKNINQNSDVWLSRDSLDYNRLFSFIFASHQISHQVPNELLFGGNLHLLLVQIFVTLLIIIFISVMDIILIKLLSIVLPVSIDNEKLAAIQSK</sequence>
<evidence type="ECO:0000256" key="1">
    <source>
        <dbReference type="SAM" id="Phobius"/>
    </source>
</evidence>
<feature type="transmembrane region" description="Helical" evidence="1">
    <location>
        <begin position="50"/>
        <end position="72"/>
    </location>
</feature>